<reference evidence="5" key="1">
    <citation type="submission" date="2014-07" db="EMBL/GenBank/DDBJ databases">
        <authorList>
            <person name="Wibberg D."/>
        </authorList>
    </citation>
    <scope>NUCLEOTIDE SEQUENCE [LARGE SCALE GENOMIC DNA]</scope>
    <source>
        <strain evidence="5">DG5</strain>
    </source>
</reference>
<protein>
    <submittedName>
        <fullName evidence="4">Putative membrane protein</fullName>
    </submittedName>
</protein>
<comment type="similarity">
    <text evidence="1">Belongs to the EamA transporter family.</text>
</comment>
<dbReference type="InterPro" id="IPR000620">
    <property type="entry name" value="EamA_dom"/>
</dbReference>
<feature type="transmembrane region" description="Helical" evidence="2">
    <location>
        <begin position="23"/>
        <end position="44"/>
    </location>
</feature>
<feature type="transmembrane region" description="Helical" evidence="2">
    <location>
        <begin position="77"/>
        <end position="96"/>
    </location>
</feature>
<keyword evidence="2" id="KW-1133">Transmembrane helix</keyword>
<keyword evidence="5" id="KW-1185">Reference proteome</keyword>
<accession>A0A078KN03</accession>
<dbReference type="EMBL" id="LM995447">
    <property type="protein sequence ID" value="CDZ23877.1"/>
    <property type="molecule type" value="Genomic_DNA"/>
</dbReference>
<dbReference type="GO" id="GO:0016020">
    <property type="term" value="C:membrane"/>
    <property type="evidence" value="ECO:0007669"/>
    <property type="project" value="InterPro"/>
</dbReference>
<dbReference type="Proteomes" id="UP000032431">
    <property type="component" value="Chromosome I"/>
</dbReference>
<evidence type="ECO:0000256" key="2">
    <source>
        <dbReference type="SAM" id="Phobius"/>
    </source>
</evidence>
<evidence type="ECO:0000256" key="1">
    <source>
        <dbReference type="ARBA" id="ARBA00007362"/>
    </source>
</evidence>
<dbReference type="KEGG" id="ccel:CCDG5_0748"/>
<evidence type="ECO:0000259" key="3">
    <source>
        <dbReference type="Pfam" id="PF00892"/>
    </source>
</evidence>
<keyword evidence="2" id="KW-0812">Transmembrane</keyword>
<dbReference type="SUPFAM" id="SSF103481">
    <property type="entry name" value="Multidrug resistance efflux transporter EmrE"/>
    <property type="match status" value="1"/>
</dbReference>
<dbReference type="Gene3D" id="1.10.3730.20">
    <property type="match status" value="1"/>
</dbReference>
<gene>
    <name evidence="4" type="ORF">CCDG5_0748</name>
</gene>
<evidence type="ECO:0000313" key="4">
    <source>
        <dbReference type="EMBL" id="CDZ23877.1"/>
    </source>
</evidence>
<keyword evidence="2" id="KW-0472">Membrane</keyword>
<dbReference type="Pfam" id="PF00892">
    <property type="entry name" value="EamA"/>
    <property type="match status" value="1"/>
</dbReference>
<evidence type="ECO:0000313" key="5">
    <source>
        <dbReference type="Proteomes" id="UP000032431"/>
    </source>
</evidence>
<dbReference type="STRING" id="29343.CCDG5_0748"/>
<feature type="domain" description="EamA" evidence="3">
    <location>
        <begin position="15"/>
        <end position="93"/>
    </location>
</feature>
<sequence>MVFSALASAFGQYFWKLAGTNNLLLLLVGFALYGIGALCMITAFRFGSFSVLHPMQTLGYVFALFIGLFFLNEALTPQKAIGVLFILFGVAMIGVGDE</sequence>
<proteinExistence type="inferred from homology"/>
<dbReference type="PATRIC" id="fig|29343.3.peg.783"/>
<feature type="transmembrane region" description="Helical" evidence="2">
    <location>
        <begin position="51"/>
        <end position="71"/>
    </location>
</feature>
<organism evidence="4 5">
    <name type="scientific">[Clostridium] cellulosi</name>
    <dbReference type="NCBI Taxonomy" id="29343"/>
    <lineage>
        <taxon>Bacteria</taxon>
        <taxon>Bacillati</taxon>
        <taxon>Bacillota</taxon>
        <taxon>Clostridia</taxon>
        <taxon>Eubacteriales</taxon>
        <taxon>Oscillospiraceae</taxon>
        <taxon>Oscillospiraceae incertae sedis</taxon>
    </lineage>
</organism>
<dbReference type="HOGENOM" id="CLU_131462_6_0_9"/>
<dbReference type="InterPro" id="IPR037185">
    <property type="entry name" value="EmrE-like"/>
</dbReference>
<name>A0A078KN03_9FIRM</name>
<dbReference type="AlphaFoldDB" id="A0A078KN03"/>